<organism evidence="1 2">
    <name type="scientific">Halobacillus mangrovi</name>
    <dbReference type="NCBI Taxonomy" id="402384"/>
    <lineage>
        <taxon>Bacteria</taxon>
        <taxon>Bacillati</taxon>
        <taxon>Bacillota</taxon>
        <taxon>Bacilli</taxon>
        <taxon>Bacillales</taxon>
        <taxon>Bacillaceae</taxon>
        <taxon>Halobacillus</taxon>
    </lineage>
</organism>
<dbReference type="GO" id="GO:0016874">
    <property type="term" value="F:ligase activity"/>
    <property type="evidence" value="ECO:0007669"/>
    <property type="project" value="UniProtKB-KW"/>
</dbReference>
<dbReference type="Gene3D" id="3.90.1140.10">
    <property type="entry name" value="Cyclic phosphodiesterase"/>
    <property type="match status" value="1"/>
</dbReference>
<dbReference type="Proteomes" id="UP000192527">
    <property type="component" value="Chromosome"/>
</dbReference>
<accession>A0A1W5ZX86</accession>
<gene>
    <name evidence="1" type="ORF">HM131_13940</name>
</gene>
<dbReference type="KEGG" id="hmn:HM131_13940"/>
<dbReference type="OrthoDB" id="70764at2"/>
<evidence type="ECO:0000313" key="1">
    <source>
        <dbReference type="EMBL" id="ARI77880.1"/>
    </source>
</evidence>
<protein>
    <submittedName>
        <fullName evidence="1">2'-5' RNA ligase</fullName>
    </submittedName>
</protein>
<dbReference type="STRING" id="402384.HM131_13940"/>
<dbReference type="EMBL" id="CP020772">
    <property type="protein sequence ID" value="ARI77880.1"/>
    <property type="molecule type" value="Genomic_DNA"/>
</dbReference>
<dbReference type="Pfam" id="PF13563">
    <property type="entry name" value="2_5_RNA_ligase2"/>
    <property type="match status" value="1"/>
</dbReference>
<reference evidence="1 2" key="1">
    <citation type="submission" date="2017-04" db="EMBL/GenBank/DDBJ databases">
        <title>The whole genome sequencing and assembly of Halobacillus mangrovi strain.</title>
        <authorList>
            <person name="Lee S.-J."/>
            <person name="Park M.-K."/>
            <person name="Kim J.-Y."/>
            <person name="Lee Y.-J."/>
            <person name="Yi H."/>
            <person name="Bahn Y.-S."/>
            <person name="Kim J.F."/>
            <person name="Lee D.-W."/>
        </authorList>
    </citation>
    <scope>NUCLEOTIDE SEQUENCE [LARGE SCALE GENOMIC DNA]</scope>
    <source>
        <strain evidence="1 2">KTB 131</strain>
    </source>
</reference>
<dbReference type="InterPro" id="IPR009097">
    <property type="entry name" value="Cyclic_Pdiesterase"/>
</dbReference>
<keyword evidence="1" id="KW-0436">Ligase</keyword>
<proteinExistence type="predicted"/>
<dbReference type="AlphaFoldDB" id="A0A1W5ZX86"/>
<evidence type="ECO:0000313" key="2">
    <source>
        <dbReference type="Proteomes" id="UP000192527"/>
    </source>
</evidence>
<sequence length="180" mass="21530">MYVQYFIGIVPSKEYIRKVREFRQQWSRHSINEVVEPHITLKAQGGLTEDRRWLKKVREICDDFEPFHLSLDQPRFFGDDILYLSVKSQPLYLLHERMVREISPTDEIIKSYFELDDFVPHLTLGKTTYGLTKLELQDMAKLAENELTPFPTFEVRFVRVYQEVEENQYRKYMDITLNGG</sequence>
<dbReference type="SUPFAM" id="SSF55144">
    <property type="entry name" value="LigT-like"/>
    <property type="match status" value="1"/>
</dbReference>
<name>A0A1W5ZX86_9BACI</name>
<keyword evidence="2" id="KW-1185">Reference proteome</keyword>